<reference evidence="6" key="1">
    <citation type="submission" date="2016-10" db="EMBL/GenBank/DDBJ databases">
        <authorList>
            <person name="Varghese N."/>
            <person name="Submissions S."/>
        </authorList>
    </citation>
    <scope>NUCLEOTIDE SEQUENCE [LARGE SCALE GENOMIC DNA]</scope>
    <source>
        <strain evidence="6">DSM 13327</strain>
    </source>
</reference>
<dbReference type="Gene3D" id="3.40.50.720">
    <property type="entry name" value="NAD(P)-binding Rossmann-like Domain"/>
    <property type="match status" value="1"/>
</dbReference>
<gene>
    <name evidence="5" type="ORF">SAMN04490355_10136</name>
</gene>
<evidence type="ECO:0000313" key="6">
    <source>
        <dbReference type="Proteomes" id="UP000199520"/>
    </source>
</evidence>
<dbReference type="RefSeq" id="WP_090935362.1">
    <property type="nucleotide sequence ID" value="NZ_FOTS01000013.1"/>
</dbReference>
<dbReference type="Pfam" id="PF01113">
    <property type="entry name" value="DapB_N"/>
    <property type="match status" value="1"/>
</dbReference>
<dbReference type="OrthoDB" id="9767616at2"/>
<dbReference type="EMBL" id="FOTS01000013">
    <property type="protein sequence ID" value="SFL67437.1"/>
    <property type="molecule type" value="Genomic_DNA"/>
</dbReference>
<evidence type="ECO:0000256" key="2">
    <source>
        <dbReference type="ARBA" id="ARBA00023002"/>
    </source>
</evidence>
<evidence type="ECO:0000259" key="4">
    <source>
        <dbReference type="Pfam" id="PF19328"/>
    </source>
</evidence>
<feature type="domain" description="Dihydrodipicolinate reductase N-terminal" evidence="3">
    <location>
        <begin position="4"/>
        <end position="102"/>
    </location>
</feature>
<keyword evidence="2" id="KW-0560">Oxidoreductase</keyword>
<name>A0A1I4JMK3_9FIRM</name>
<dbReference type="SUPFAM" id="SSF51735">
    <property type="entry name" value="NAD(P)-binding Rossmann-fold domains"/>
    <property type="match status" value="1"/>
</dbReference>
<keyword evidence="6" id="KW-1185">Reference proteome</keyword>
<dbReference type="CDD" id="cd24146">
    <property type="entry name" value="nat-AmDH_N_like"/>
    <property type="match status" value="1"/>
</dbReference>
<feature type="domain" description="2,4-diaminopentanoate dehydrogenase C-terminal" evidence="4">
    <location>
        <begin position="142"/>
        <end position="346"/>
    </location>
</feature>
<proteinExistence type="predicted"/>
<dbReference type="InterPro" id="IPR000846">
    <property type="entry name" value="DapB_N"/>
</dbReference>
<organism evidence="5 6">
    <name type="scientific">Pelosinus propionicus DSM 13327</name>
    <dbReference type="NCBI Taxonomy" id="1123291"/>
    <lineage>
        <taxon>Bacteria</taxon>
        <taxon>Bacillati</taxon>
        <taxon>Bacillota</taxon>
        <taxon>Negativicutes</taxon>
        <taxon>Selenomonadales</taxon>
        <taxon>Sporomusaceae</taxon>
        <taxon>Pelosinus</taxon>
    </lineage>
</organism>
<dbReference type="STRING" id="1123291.SAMN04490355_10136"/>
<dbReference type="NCBIfam" id="NF040740">
    <property type="entry name" value="ornith_Ord"/>
    <property type="match status" value="1"/>
</dbReference>
<dbReference type="GO" id="GO:0008839">
    <property type="term" value="F:4-hydroxy-tetrahydrodipicolinate reductase"/>
    <property type="evidence" value="ECO:0007669"/>
    <property type="project" value="InterPro"/>
</dbReference>
<dbReference type="AlphaFoldDB" id="A0A1I4JMK3"/>
<keyword evidence="1" id="KW-0521">NADP</keyword>
<evidence type="ECO:0000259" key="3">
    <source>
        <dbReference type="Pfam" id="PF01113"/>
    </source>
</evidence>
<dbReference type="InterPro" id="IPR045760">
    <property type="entry name" value="DAP_DH_C"/>
</dbReference>
<dbReference type="GO" id="GO:0009089">
    <property type="term" value="P:lysine biosynthetic process via diaminopimelate"/>
    <property type="evidence" value="ECO:0007669"/>
    <property type="project" value="InterPro"/>
</dbReference>
<protein>
    <submittedName>
        <fullName evidence="5">4-hydroxy-tetrahydrodipicolinate reductase</fullName>
    </submittedName>
</protein>
<evidence type="ECO:0000313" key="5">
    <source>
        <dbReference type="EMBL" id="SFL67437.1"/>
    </source>
</evidence>
<sequence>METVKVILWGLGAMGSGMAKDIVENKKGIEIVGAIGQNPQKIGKDLGEVLGLNKKLGITISKNPAEILHSTKADVVLHSTQSFTKDVFPEIKLIVESGKNVITIAEEMSAPQVETPDLANEMDALAKKHNVTILGTGVNPGFVLDTLILTLTGACQVISKIWAARINDLSPFGPTVMKTQGVGTTVEEFHKGVENGTIVGHIGFQQSIYLIAKSLGWELDKVVESREPIITKVYRETPHVQVQPGMVAGCRHVARGFYNDQEIITLEHPQQIHPELEGIKTGDYITIEGTPTIKFADEQEIPGGIGTMATAVNMIPQVINAKTGLLTMPELPVITALMGDVRKLVKR</sequence>
<dbReference type="InterPro" id="IPR036291">
    <property type="entry name" value="NAD(P)-bd_dom_sf"/>
</dbReference>
<dbReference type="Proteomes" id="UP000199520">
    <property type="component" value="Unassembled WGS sequence"/>
</dbReference>
<dbReference type="Pfam" id="PF19328">
    <property type="entry name" value="DAP_DH_C"/>
    <property type="match status" value="1"/>
</dbReference>
<evidence type="ECO:0000256" key="1">
    <source>
        <dbReference type="ARBA" id="ARBA00022857"/>
    </source>
</evidence>
<accession>A0A1I4JMK3</accession>